<proteinExistence type="predicted"/>
<evidence type="ECO:0000313" key="1">
    <source>
        <dbReference type="EMBL" id="JAH22833.1"/>
    </source>
</evidence>
<reference evidence="1" key="2">
    <citation type="journal article" date="2015" name="Fish Shellfish Immunol.">
        <title>Early steps in the European eel (Anguilla anguilla)-Vibrio vulnificus interaction in the gills: Role of the RtxA13 toxin.</title>
        <authorList>
            <person name="Callol A."/>
            <person name="Pajuelo D."/>
            <person name="Ebbesson L."/>
            <person name="Teles M."/>
            <person name="MacKenzie S."/>
            <person name="Amaro C."/>
        </authorList>
    </citation>
    <scope>NUCLEOTIDE SEQUENCE</scope>
</reference>
<protein>
    <submittedName>
        <fullName evidence="1">Uncharacterized protein</fullName>
    </submittedName>
</protein>
<accession>A0A0E9R3D3</accession>
<dbReference type="AlphaFoldDB" id="A0A0E9R3D3"/>
<reference evidence="1" key="1">
    <citation type="submission" date="2014-11" db="EMBL/GenBank/DDBJ databases">
        <authorList>
            <person name="Amaro Gonzalez C."/>
        </authorList>
    </citation>
    <scope>NUCLEOTIDE SEQUENCE</scope>
</reference>
<name>A0A0E9R3D3_ANGAN</name>
<dbReference type="EMBL" id="GBXM01085744">
    <property type="protein sequence ID" value="JAH22833.1"/>
    <property type="molecule type" value="Transcribed_RNA"/>
</dbReference>
<sequence>MAGGIMHNKLSSTGTMAGLMMSYLLEWASSFYRSILYSRKGQTLVQYKFVAQLEPPLELIRLSFLNSKNK</sequence>
<organism evidence="1">
    <name type="scientific">Anguilla anguilla</name>
    <name type="common">European freshwater eel</name>
    <name type="synonym">Muraena anguilla</name>
    <dbReference type="NCBI Taxonomy" id="7936"/>
    <lineage>
        <taxon>Eukaryota</taxon>
        <taxon>Metazoa</taxon>
        <taxon>Chordata</taxon>
        <taxon>Craniata</taxon>
        <taxon>Vertebrata</taxon>
        <taxon>Euteleostomi</taxon>
        <taxon>Actinopterygii</taxon>
        <taxon>Neopterygii</taxon>
        <taxon>Teleostei</taxon>
        <taxon>Anguilliformes</taxon>
        <taxon>Anguillidae</taxon>
        <taxon>Anguilla</taxon>
    </lineage>
</organism>